<evidence type="ECO:0000313" key="2">
    <source>
        <dbReference type="Proteomes" id="UP001060085"/>
    </source>
</evidence>
<dbReference type="Proteomes" id="UP001060085">
    <property type="component" value="Linkage Group LG05"/>
</dbReference>
<gene>
    <name evidence="1" type="ORF">M9H77_20411</name>
</gene>
<organism evidence="1 2">
    <name type="scientific">Catharanthus roseus</name>
    <name type="common">Madagascar periwinkle</name>
    <name type="synonym">Vinca rosea</name>
    <dbReference type="NCBI Taxonomy" id="4058"/>
    <lineage>
        <taxon>Eukaryota</taxon>
        <taxon>Viridiplantae</taxon>
        <taxon>Streptophyta</taxon>
        <taxon>Embryophyta</taxon>
        <taxon>Tracheophyta</taxon>
        <taxon>Spermatophyta</taxon>
        <taxon>Magnoliopsida</taxon>
        <taxon>eudicotyledons</taxon>
        <taxon>Gunneridae</taxon>
        <taxon>Pentapetalae</taxon>
        <taxon>asterids</taxon>
        <taxon>lamiids</taxon>
        <taxon>Gentianales</taxon>
        <taxon>Apocynaceae</taxon>
        <taxon>Rauvolfioideae</taxon>
        <taxon>Vinceae</taxon>
        <taxon>Catharanthinae</taxon>
        <taxon>Catharanthus</taxon>
    </lineage>
</organism>
<dbReference type="EMBL" id="CM044705">
    <property type="protein sequence ID" value="KAI5661088.1"/>
    <property type="molecule type" value="Genomic_DNA"/>
</dbReference>
<evidence type="ECO:0000313" key="1">
    <source>
        <dbReference type="EMBL" id="KAI5661088.1"/>
    </source>
</evidence>
<keyword evidence="2" id="KW-1185">Reference proteome</keyword>
<protein>
    <submittedName>
        <fullName evidence="1">Uncharacterized protein</fullName>
    </submittedName>
</protein>
<name>A0ACC0ANS5_CATRO</name>
<comment type="caution">
    <text evidence="1">The sequence shown here is derived from an EMBL/GenBank/DDBJ whole genome shotgun (WGS) entry which is preliminary data.</text>
</comment>
<sequence length="158" mass="17815">MSSLPGSLRKEKRWDPDSLREASWRRRKRNYNYGLLKRSQSFTNDDVNELEACFELGFGFDDSDDLDPKLTDAFPALEFYNAVVKNNSNCLSRSPSSVTVGSDIDSDSLVGSPASNSSNSLFTPGEDPTVRKMRLKQWARVVACSVRHQREVRIDSDS</sequence>
<proteinExistence type="predicted"/>
<reference evidence="2" key="1">
    <citation type="journal article" date="2023" name="Nat. Plants">
        <title>Single-cell RNA sequencing provides a high-resolution roadmap for understanding the multicellular compartmentation of specialized metabolism.</title>
        <authorList>
            <person name="Sun S."/>
            <person name="Shen X."/>
            <person name="Li Y."/>
            <person name="Li Y."/>
            <person name="Wang S."/>
            <person name="Li R."/>
            <person name="Zhang H."/>
            <person name="Shen G."/>
            <person name="Guo B."/>
            <person name="Wei J."/>
            <person name="Xu J."/>
            <person name="St-Pierre B."/>
            <person name="Chen S."/>
            <person name="Sun C."/>
        </authorList>
    </citation>
    <scope>NUCLEOTIDE SEQUENCE [LARGE SCALE GENOMIC DNA]</scope>
</reference>
<accession>A0ACC0ANS5</accession>